<name>A0A9Q1MQM3_9SOLA</name>
<feature type="compositionally biased region" description="Basic residues" evidence="1">
    <location>
        <begin position="186"/>
        <end position="195"/>
    </location>
</feature>
<feature type="compositionally biased region" description="Low complexity" evidence="1">
    <location>
        <begin position="96"/>
        <end position="108"/>
    </location>
</feature>
<evidence type="ECO:0000313" key="3">
    <source>
        <dbReference type="Proteomes" id="UP001152561"/>
    </source>
</evidence>
<protein>
    <submittedName>
        <fullName evidence="2">Uncharacterized protein</fullName>
    </submittedName>
</protein>
<feature type="compositionally biased region" description="Low complexity" evidence="1">
    <location>
        <begin position="158"/>
        <end position="182"/>
    </location>
</feature>
<comment type="caution">
    <text evidence="2">The sequence shown here is derived from an EMBL/GenBank/DDBJ whole genome shotgun (WGS) entry which is preliminary data.</text>
</comment>
<keyword evidence="3" id="KW-1185">Reference proteome</keyword>
<gene>
    <name evidence="2" type="ORF">K7X08_008184</name>
</gene>
<reference evidence="3" key="1">
    <citation type="journal article" date="2023" name="Proc. Natl. Acad. Sci. U.S.A.">
        <title>Genomic and structural basis for evolution of tropane alkaloid biosynthesis.</title>
        <authorList>
            <person name="Wanga Y.-J."/>
            <person name="Taina T."/>
            <person name="Yua J.-Y."/>
            <person name="Lia J."/>
            <person name="Xua B."/>
            <person name="Chenc J."/>
            <person name="D'Auriad J.C."/>
            <person name="Huanga J.-P."/>
            <person name="Huanga S.-X."/>
        </authorList>
    </citation>
    <scope>NUCLEOTIDE SEQUENCE [LARGE SCALE GENOMIC DNA]</scope>
    <source>
        <strain evidence="3">cv. KIB-2019</strain>
    </source>
</reference>
<dbReference type="OrthoDB" id="1739692at2759"/>
<proteinExistence type="predicted"/>
<dbReference type="AlphaFoldDB" id="A0A9Q1MQM3"/>
<accession>A0A9Q1MQM3</accession>
<dbReference type="Proteomes" id="UP001152561">
    <property type="component" value="Unassembled WGS sequence"/>
</dbReference>
<organism evidence="2 3">
    <name type="scientific">Anisodus acutangulus</name>
    <dbReference type="NCBI Taxonomy" id="402998"/>
    <lineage>
        <taxon>Eukaryota</taxon>
        <taxon>Viridiplantae</taxon>
        <taxon>Streptophyta</taxon>
        <taxon>Embryophyta</taxon>
        <taxon>Tracheophyta</taxon>
        <taxon>Spermatophyta</taxon>
        <taxon>Magnoliopsida</taxon>
        <taxon>eudicotyledons</taxon>
        <taxon>Gunneridae</taxon>
        <taxon>Pentapetalae</taxon>
        <taxon>asterids</taxon>
        <taxon>lamiids</taxon>
        <taxon>Solanales</taxon>
        <taxon>Solanaceae</taxon>
        <taxon>Solanoideae</taxon>
        <taxon>Hyoscyameae</taxon>
        <taxon>Anisodus</taxon>
    </lineage>
</organism>
<evidence type="ECO:0000256" key="1">
    <source>
        <dbReference type="SAM" id="MobiDB-lite"/>
    </source>
</evidence>
<feature type="region of interest" description="Disordered" evidence="1">
    <location>
        <begin position="89"/>
        <end position="205"/>
    </location>
</feature>
<feature type="region of interest" description="Disordered" evidence="1">
    <location>
        <begin position="16"/>
        <end position="41"/>
    </location>
</feature>
<sequence length="205" mass="21979">MDVSVRSAVETANVTEVVKPKGRGGPKQAPAKAKSIAVEDDEEDDDEVLALKDRLAAYNLNSSPDRSEAHMLLTMRMSFEFEPEVAVEAKKKGGRKPATTKVAAAAAKPPKKRAPANKQSQSIGQRLITEVLKPAEDAGVSPDRKVRKMRESPFNKKSGAVLQSSVSSLGSLEEVSSEAVVAPKARPQRVNRGKKTTCVISDSDT</sequence>
<dbReference type="EMBL" id="JAJAGQ010000004">
    <property type="protein sequence ID" value="KAJ8565608.1"/>
    <property type="molecule type" value="Genomic_DNA"/>
</dbReference>
<evidence type="ECO:0000313" key="2">
    <source>
        <dbReference type="EMBL" id="KAJ8565608.1"/>
    </source>
</evidence>